<evidence type="ECO:0000256" key="7">
    <source>
        <dbReference type="ARBA" id="ARBA00022806"/>
    </source>
</evidence>
<sequence>MKQLARTVAWRTGSQQRACRRVLSTTPTACWRPTKHESHASNVARPDPSKTSATTRLPKHAPKFASRSRADSVSQGHDPKARLRLDFSKKYTGRHGVFRSTVLHRLQLVLTELSSSPSSVPGIGEDELNRQATLFMNALDHAFLLAEQNVTRRDKNPLFWNLRDAFIMRDVKGLTKELKYSFQSFIVRQRFSKGLEDSQKQLLDLRFPHEWFPATRTLQRTIHIHVGPTNSGKTYNALKALENSKSGIYAGPLRLLATEVYQRLNAKGRPCALITGEEVRIPEDTDRYFSSCTVEMVPFNTRYDVAVIDEIQMLADADRGSAWTSALMGVQAPEVHVCGEERAVALVQALCASIGDKCVVHHYERLSPLVTMDKSIDGDYSKLQKGDAIVAFTRLSLHALKRNIEEYTGRRCAIIYGSLPPEVRVQQAALFNDPDNDYDFVVASDAIGMGLNLEIRRVVLESIFKFDGHQNRLLTYPEIKQIGGRAGRYRTALSAAKDGSGETEDIAEEKVGYVTTMDRADLRNVKRAFENRVSDIEAAYIQPPAGVVERFASYFPPDTPLSFLLMRIKAAATVGTRYRLNVSNEVLEIADIIQDLPLTIYDRLTFCYLPVTLRAEGAVDVLRALARVVAENTNGDLLSMKEFPLEVLDMGLDDFRGDAQDFLHKLESLHIAINQYMWLSYRYSGMFRSQALALHVRSLVEEKLIATLDQLDFTEEQLESRRKTERSRAQLRRSRKANVGDVQGDDASFEQESDDPPVTDWPVPGDDAQPQVVWERGSG</sequence>
<keyword evidence="6 14" id="KW-0378">Hydrolase</keyword>
<evidence type="ECO:0000256" key="3">
    <source>
        <dbReference type="ARBA" id="ARBA00004173"/>
    </source>
</evidence>
<keyword evidence="9" id="KW-0809">Transit peptide</keyword>
<accession>A0A9Q8QAB0</accession>
<proteinExistence type="predicted"/>
<evidence type="ECO:0000256" key="10">
    <source>
        <dbReference type="ARBA" id="ARBA00023128"/>
    </source>
</evidence>
<keyword evidence="7 14" id="KW-0347">Helicase</keyword>
<feature type="compositionally biased region" description="Basic and acidic residues" evidence="12">
    <location>
        <begin position="719"/>
        <end position="728"/>
    </location>
</feature>
<dbReference type="InterPro" id="IPR044774">
    <property type="entry name" value="Suv3_DEXQc"/>
</dbReference>
<dbReference type="CDD" id="cd18805">
    <property type="entry name" value="SF2_C_suv3"/>
    <property type="match status" value="1"/>
</dbReference>
<evidence type="ECO:0000256" key="6">
    <source>
        <dbReference type="ARBA" id="ARBA00022801"/>
    </source>
</evidence>
<dbReference type="Gene3D" id="3.40.50.300">
    <property type="entry name" value="P-loop containing nucleotide triphosphate hydrolases"/>
    <property type="match status" value="2"/>
</dbReference>
<dbReference type="Gene3D" id="1.20.272.40">
    <property type="match status" value="1"/>
</dbReference>
<keyword evidence="10" id="KW-0496">Mitochondrion</keyword>
<dbReference type="GO" id="GO:0003724">
    <property type="term" value="F:RNA helicase activity"/>
    <property type="evidence" value="ECO:0007669"/>
    <property type="project" value="UniProtKB-EC"/>
</dbReference>
<feature type="domain" description="Helicase C-terminal" evidence="13">
    <location>
        <begin position="375"/>
        <end position="533"/>
    </location>
</feature>
<dbReference type="InterPro" id="IPR027417">
    <property type="entry name" value="P-loop_NTPase"/>
</dbReference>
<comment type="cofactor">
    <cofactor evidence="1">
        <name>Mn(2+)</name>
        <dbReference type="ChEBI" id="CHEBI:29035"/>
    </cofactor>
</comment>
<evidence type="ECO:0000256" key="9">
    <source>
        <dbReference type="ARBA" id="ARBA00022946"/>
    </source>
</evidence>
<evidence type="ECO:0000259" key="13">
    <source>
        <dbReference type="PROSITE" id="PS51194"/>
    </source>
</evidence>
<feature type="compositionally biased region" description="Acidic residues" evidence="12">
    <location>
        <begin position="743"/>
        <end position="757"/>
    </location>
</feature>
<evidence type="ECO:0000256" key="2">
    <source>
        <dbReference type="ARBA" id="ARBA00001946"/>
    </source>
</evidence>
<dbReference type="OrthoDB" id="6692397at2759"/>
<keyword evidence="15" id="KW-1185">Reference proteome</keyword>
<comment type="subcellular location">
    <subcellularLocation>
        <location evidence="3">Mitochondrion</location>
    </subcellularLocation>
</comment>
<keyword evidence="8" id="KW-0067">ATP-binding</keyword>
<evidence type="ECO:0000256" key="4">
    <source>
        <dbReference type="ARBA" id="ARBA00012552"/>
    </source>
</evidence>
<dbReference type="PANTHER" id="PTHR12131:SF1">
    <property type="entry name" value="ATP-DEPENDENT RNA HELICASE SUPV3L1, MITOCHONDRIAL-RELATED"/>
    <property type="match status" value="1"/>
</dbReference>
<dbReference type="GeneID" id="72065236"/>
<dbReference type="EMBL" id="CP086355">
    <property type="protein sequence ID" value="UNI16884.1"/>
    <property type="molecule type" value="Genomic_DNA"/>
</dbReference>
<dbReference type="KEGG" id="ptkz:JDV02_003276"/>
<evidence type="ECO:0000256" key="11">
    <source>
        <dbReference type="ARBA" id="ARBA00047984"/>
    </source>
</evidence>
<evidence type="ECO:0000256" key="1">
    <source>
        <dbReference type="ARBA" id="ARBA00001936"/>
    </source>
</evidence>
<dbReference type="AlphaFoldDB" id="A0A9Q8QAB0"/>
<dbReference type="GO" id="GO:0005524">
    <property type="term" value="F:ATP binding"/>
    <property type="evidence" value="ECO:0007669"/>
    <property type="project" value="UniProtKB-KW"/>
</dbReference>
<dbReference type="InterPro" id="IPR001650">
    <property type="entry name" value="Helicase_C-like"/>
</dbReference>
<dbReference type="GO" id="GO:0045025">
    <property type="term" value="C:mitochondrial degradosome"/>
    <property type="evidence" value="ECO:0007669"/>
    <property type="project" value="TreeGrafter"/>
</dbReference>
<dbReference type="Proteomes" id="UP000829364">
    <property type="component" value="Chromosome 2"/>
</dbReference>
<dbReference type="Pfam" id="PF00271">
    <property type="entry name" value="Helicase_C"/>
    <property type="match status" value="1"/>
</dbReference>
<dbReference type="PANTHER" id="PTHR12131">
    <property type="entry name" value="ATP-DEPENDENT RNA AND DNA HELICASE"/>
    <property type="match status" value="1"/>
</dbReference>
<name>A0A9Q8QAB0_9HYPO</name>
<dbReference type="PROSITE" id="PS51194">
    <property type="entry name" value="HELICASE_CTER"/>
    <property type="match status" value="1"/>
</dbReference>
<dbReference type="GO" id="GO:0016787">
    <property type="term" value="F:hydrolase activity"/>
    <property type="evidence" value="ECO:0007669"/>
    <property type="project" value="UniProtKB-KW"/>
</dbReference>
<dbReference type="InterPro" id="IPR041082">
    <property type="entry name" value="Suv3_C_1"/>
</dbReference>
<dbReference type="GO" id="GO:0000965">
    <property type="term" value="P:mitochondrial RNA 3'-end processing"/>
    <property type="evidence" value="ECO:0007669"/>
    <property type="project" value="TreeGrafter"/>
</dbReference>
<comment type="catalytic activity">
    <reaction evidence="11">
        <text>ATP + H2O = ADP + phosphate + H(+)</text>
        <dbReference type="Rhea" id="RHEA:13065"/>
        <dbReference type="ChEBI" id="CHEBI:15377"/>
        <dbReference type="ChEBI" id="CHEBI:15378"/>
        <dbReference type="ChEBI" id="CHEBI:30616"/>
        <dbReference type="ChEBI" id="CHEBI:43474"/>
        <dbReference type="ChEBI" id="CHEBI:456216"/>
        <dbReference type="EC" id="3.6.4.13"/>
    </reaction>
</comment>
<gene>
    <name evidence="14" type="primary">SUV3</name>
    <name evidence="14" type="ORF">JDV02_003276</name>
</gene>
<dbReference type="EC" id="3.6.4.13" evidence="4"/>
<protein>
    <recommendedName>
        <fullName evidence="4">RNA helicase</fullName>
        <ecNumber evidence="4">3.6.4.13</ecNumber>
    </recommendedName>
</protein>
<dbReference type="RefSeq" id="XP_047840365.1">
    <property type="nucleotide sequence ID" value="XM_047984391.1"/>
</dbReference>
<dbReference type="Pfam" id="PF12513">
    <property type="entry name" value="SUV3_C"/>
    <property type="match status" value="1"/>
</dbReference>
<reference evidence="14" key="1">
    <citation type="submission" date="2021-11" db="EMBL/GenBank/DDBJ databases">
        <title>Purpureocillium_takamizusanense_genome.</title>
        <authorList>
            <person name="Nguyen N.-H."/>
        </authorList>
    </citation>
    <scope>NUCLEOTIDE SEQUENCE</scope>
    <source>
        <strain evidence="14">PT3</strain>
    </source>
</reference>
<dbReference type="Pfam" id="PF22527">
    <property type="entry name" value="DEXQc_Suv3"/>
    <property type="match status" value="1"/>
</dbReference>
<dbReference type="SMART" id="SM00490">
    <property type="entry name" value="HELICc"/>
    <property type="match status" value="1"/>
</dbReference>
<dbReference type="SUPFAM" id="SSF52540">
    <property type="entry name" value="P-loop containing nucleoside triphosphate hydrolases"/>
    <property type="match status" value="1"/>
</dbReference>
<dbReference type="FunFam" id="3.40.50.300:FF:000957">
    <property type="entry name" value="ATP-dependent RNA helicase SUV3L, mitochondrial"/>
    <property type="match status" value="1"/>
</dbReference>
<dbReference type="InterPro" id="IPR050699">
    <property type="entry name" value="RNA-DNA_Helicase"/>
</dbReference>
<dbReference type="InterPro" id="IPR022192">
    <property type="entry name" value="SUV3_C"/>
</dbReference>
<dbReference type="InterPro" id="IPR055206">
    <property type="entry name" value="DEXQc_SUV3"/>
</dbReference>
<dbReference type="Pfam" id="PF18147">
    <property type="entry name" value="Suv3_C_1"/>
    <property type="match status" value="1"/>
</dbReference>
<feature type="region of interest" description="Disordered" evidence="12">
    <location>
        <begin position="719"/>
        <end position="779"/>
    </location>
</feature>
<evidence type="ECO:0000256" key="5">
    <source>
        <dbReference type="ARBA" id="ARBA00022741"/>
    </source>
</evidence>
<organism evidence="14 15">
    <name type="scientific">Purpureocillium takamizusanense</name>
    <dbReference type="NCBI Taxonomy" id="2060973"/>
    <lineage>
        <taxon>Eukaryota</taxon>
        <taxon>Fungi</taxon>
        <taxon>Dikarya</taxon>
        <taxon>Ascomycota</taxon>
        <taxon>Pezizomycotina</taxon>
        <taxon>Sordariomycetes</taxon>
        <taxon>Hypocreomycetidae</taxon>
        <taxon>Hypocreales</taxon>
        <taxon>Ophiocordycipitaceae</taxon>
        <taxon>Purpureocillium</taxon>
    </lineage>
</organism>
<comment type="cofactor">
    <cofactor evidence="2">
        <name>Mg(2+)</name>
        <dbReference type="ChEBI" id="CHEBI:18420"/>
    </cofactor>
</comment>
<keyword evidence="5" id="KW-0547">Nucleotide-binding</keyword>
<evidence type="ECO:0000256" key="8">
    <source>
        <dbReference type="ARBA" id="ARBA00022840"/>
    </source>
</evidence>
<feature type="region of interest" description="Disordered" evidence="12">
    <location>
        <begin position="31"/>
        <end position="78"/>
    </location>
</feature>
<dbReference type="CDD" id="cd17913">
    <property type="entry name" value="DEXQc_Suv3"/>
    <property type="match status" value="1"/>
</dbReference>
<evidence type="ECO:0000256" key="12">
    <source>
        <dbReference type="SAM" id="MobiDB-lite"/>
    </source>
</evidence>
<evidence type="ECO:0000313" key="14">
    <source>
        <dbReference type="EMBL" id="UNI16884.1"/>
    </source>
</evidence>
<dbReference type="Gene3D" id="1.20.58.1080">
    <property type="match status" value="1"/>
</dbReference>
<evidence type="ECO:0000313" key="15">
    <source>
        <dbReference type="Proteomes" id="UP000829364"/>
    </source>
</evidence>
<dbReference type="FunFam" id="3.40.50.300:FF:000269">
    <property type="entry name" value="ATP-dependent RNA helicase SUPV3L1, mitochondrial"/>
    <property type="match status" value="1"/>
</dbReference>